<dbReference type="FunFam" id="3.80.10.10:FF:001051">
    <property type="entry name" value="Leucine-rich repeat-containing 23"/>
    <property type="match status" value="1"/>
</dbReference>
<evidence type="ECO:0000256" key="6">
    <source>
        <dbReference type="ARBA" id="ARBA00023054"/>
    </source>
</evidence>
<sequence length="284" mass="32978">ENPLRVDIMVDCLQLLQKIGGGLSHAFVKLVATDLNLTNMTLISNYVHLRFVDLSMNKIKDTTPLRALLFLTTLKMDANLIQMLQLQPFLYLQQASFSNNFIHLTIGFFHPSITHFNLGFNRLRSMAGCKLSLATNLTELQLNGNKLTSLVGINCPNLKRLYAANNRLRSFEGVETLVNLDILHLRKNKFRSIDERVVALKNLTYFNLRFSDWLWLAGRLYMAGWLVVIGCPIEKMENYRQEVLMIIPTLKKLDKEIFLEIDYQEALDVKVEREEEMRMKVRRR</sequence>
<dbReference type="KEGG" id="hro:HELRODRAFT_83919"/>
<dbReference type="SMART" id="SM00365">
    <property type="entry name" value="LRR_SD22"/>
    <property type="match status" value="2"/>
</dbReference>
<dbReference type="OMA" id="LHWINGR"/>
<dbReference type="SUPFAM" id="SSF52058">
    <property type="entry name" value="L domain-like"/>
    <property type="match status" value="1"/>
</dbReference>
<dbReference type="InParanoid" id="T1G5B9"/>
<evidence type="ECO:0000256" key="2">
    <source>
        <dbReference type="ARBA" id="ARBA00022490"/>
    </source>
</evidence>
<organism evidence="11 12">
    <name type="scientific">Helobdella robusta</name>
    <name type="common">Californian leech</name>
    <dbReference type="NCBI Taxonomy" id="6412"/>
    <lineage>
        <taxon>Eukaryota</taxon>
        <taxon>Metazoa</taxon>
        <taxon>Spiralia</taxon>
        <taxon>Lophotrochozoa</taxon>
        <taxon>Annelida</taxon>
        <taxon>Clitellata</taxon>
        <taxon>Hirudinea</taxon>
        <taxon>Rhynchobdellida</taxon>
        <taxon>Glossiphoniidae</taxon>
        <taxon>Helobdella</taxon>
    </lineage>
</organism>
<dbReference type="AlphaFoldDB" id="T1G5B9"/>
<reference evidence="12" key="1">
    <citation type="submission" date="2012-12" db="EMBL/GenBank/DDBJ databases">
        <authorList>
            <person name="Hellsten U."/>
            <person name="Grimwood J."/>
            <person name="Chapman J.A."/>
            <person name="Shapiro H."/>
            <person name="Aerts A."/>
            <person name="Otillar R.P."/>
            <person name="Terry A.Y."/>
            <person name="Boore J.L."/>
            <person name="Simakov O."/>
            <person name="Marletaz F."/>
            <person name="Cho S.-J."/>
            <person name="Edsinger-Gonzales E."/>
            <person name="Havlak P."/>
            <person name="Kuo D.-H."/>
            <person name="Larsson T."/>
            <person name="Lv J."/>
            <person name="Arendt D."/>
            <person name="Savage R."/>
            <person name="Osoegawa K."/>
            <person name="de Jong P."/>
            <person name="Lindberg D.R."/>
            <person name="Seaver E.C."/>
            <person name="Weisblat D.A."/>
            <person name="Putnam N.H."/>
            <person name="Grigoriev I.V."/>
            <person name="Rokhsar D.S."/>
        </authorList>
    </citation>
    <scope>NUCLEOTIDE SEQUENCE</scope>
</reference>
<keyword evidence="2" id="KW-0963">Cytoplasm</keyword>
<evidence type="ECO:0000313" key="12">
    <source>
        <dbReference type="Proteomes" id="UP000015101"/>
    </source>
</evidence>
<keyword evidence="9" id="KW-0966">Cell projection</keyword>
<proteinExistence type="predicted"/>
<dbReference type="STRING" id="6412.T1G5B9"/>
<accession>T1G5B9</accession>
<evidence type="ECO:0000256" key="7">
    <source>
        <dbReference type="ARBA" id="ARBA00023069"/>
    </source>
</evidence>
<keyword evidence="4" id="KW-0677">Repeat</keyword>
<dbReference type="PANTHER" id="PTHR15454:SF56">
    <property type="entry name" value="PROTEIN PHOSPHATASE 1 REGULATORY SUBUNIT 7-RELATED"/>
    <property type="match status" value="1"/>
</dbReference>
<keyword evidence="8" id="KW-0206">Cytoskeleton</keyword>
<dbReference type="RefSeq" id="XP_009022038.1">
    <property type="nucleotide sequence ID" value="XM_009023790.1"/>
</dbReference>
<protein>
    <recommendedName>
        <fullName evidence="13">Dynein assembly factor 1, axonemal homolog</fullName>
    </recommendedName>
</protein>
<evidence type="ECO:0000256" key="8">
    <source>
        <dbReference type="ARBA" id="ARBA00023212"/>
    </source>
</evidence>
<keyword evidence="5" id="KW-0282">Flagellum</keyword>
<dbReference type="HOGENOM" id="CLU_056804_1_1_1"/>
<name>T1G5B9_HELRO</name>
<dbReference type="InterPro" id="IPR001611">
    <property type="entry name" value="Leu-rich_rpt"/>
</dbReference>
<dbReference type="Pfam" id="PF12799">
    <property type="entry name" value="LRR_4"/>
    <property type="match status" value="1"/>
</dbReference>
<evidence type="ECO:0000256" key="4">
    <source>
        <dbReference type="ARBA" id="ARBA00022737"/>
    </source>
</evidence>
<dbReference type="eggNOG" id="KOG0531">
    <property type="taxonomic scope" value="Eukaryota"/>
</dbReference>
<gene>
    <name evidence="11" type="primary">20216266</name>
    <name evidence="10" type="ORF">HELRODRAFT_83919</name>
</gene>
<evidence type="ECO:0000256" key="1">
    <source>
        <dbReference type="ARBA" id="ARBA00004611"/>
    </source>
</evidence>
<keyword evidence="3" id="KW-0433">Leucine-rich repeat</keyword>
<evidence type="ECO:0000256" key="9">
    <source>
        <dbReference type="ARBA" id="ARBA00023273"/>
    </source>
</evidence>
<evidence type="ECO:0000256" key="3">
    <source>
        <dbReference type="ARBA" id="ARBA00022614"/>
    </source>
</evidence>
<comment type="subcellular location">
    <subcellularLocation>
        <location evidence="1">Cytoplasm</location>
        <location evidence="1">Cytoskeleton</location>
        <location evidence="1">Flagellum axoneme</location>
    </subcellularLocation>
</comment>
<evidence type="ECO:0008006" key="13">
    <source>
        <dbReference type="Google" id="ProtNLM"/>
    </source>
</evidence>
<dbReference type="EnsemblMetazoa" id="HelroT83919">
    <property type="protein sequence ID" value="HelroP83919"/>
    <property type="gene ID" value="HelroG83919"/>
</dbReference>
<dbReference type="GeneID" id="20216266"/>
<dbReference type="EMBL" id="KB097070">
    <property type="protein sequence ID" value="ESN99853.1"/>
    <property type="molecule type" value="Genomic_DNA"/>
</dbReference>
<evidence type="ECO:0000313" key="11">
    <source>
        <dbReference type="EnsemblMetazoa" id="HelroP83919"/>
    </source>
</evidence>
<keyword evidence="7" id="KW-0969">Cilium</keyword>
<reference evidence="10 12" key="2">
    <citation type="journal article" date="2013" name="Nature">
        <title>Insights into bilaterian evolution from three spiralian genomes.</title>
        <authorList>
            <person name="Simakov O."/>
            <person name="Marletaz F."/>
            <person name="Cho S.J."/>
            <person name="Edsinger-Gonzales E."/>
            <person name="Havlak P."/>
            <person name="Hellsten U."/>
            <person name="Kuo D.H."/>
            <person name="Larsson T."/>
            <person name="Lv J."/>
            <person name="Arendt D."/>
            <person name="Savage R."/>
            <person name="Osoegawa K."/>
            <person name="de Jong P."/>
            <person name="Grimwood J."/>
            <person name="Chapman J.A."/>
            <person name="Shapiro H."/>
            <person name="Aerts A."/>
            <person name="Otillar R.P."/>
            <person name="Terry A.Y."/>
            <person name="Boore J.L."/>
            <person name="Grigoriev I.V."/>
            <person name="Lindberg D.R."/>
            <person name="Seaver E.C."/>
            <person name="Weisblat D.A."/>
            <person name="Putnam N.H."/>
            <person name="Rokhsar D.S."/>
        </authorList>
    </citation>
    <scope>NUCLEOTIDE SEQUENCE</scope>
</reference>
<keyword evidence="12" id="KW-1185">Reference proteome</keyword>
<dbReference type="Gene3D" id="3.80.10.10">
    <property type="entry name" value="Ribonuclease Inhibitor"/>
    <property type="match status" value="2"/>
</dbReference>
<dbReference type="InterPro" id="IPR032675">
    <property type="entry name" value="LRR_dom_sf"/>
</dbReference>
<dbReference type="CTD" id="20216266"/>
<dbReference type="EMBL" id="AMQM01005776">
    <property type="status" value="NOT_ANNOTATED_CDS"/>
    <property type="molecule type" value="Genomic_DNA"/>
</dbReference>
<dbReference type="OrthoDB" id="271226at2759"/>
<dbReference type="PROSITE" id="PS51450">
    <property type="entry name" value="LRR"/>
    <property type="match status" value="2"/>
</dbReference>
<keyword evidence="6" id="KW-0175">Coiled coil</keyword>
<reference evidence="11" key="3">
    <citation type="submission" date="2015-06" db="UniProtKB">
        <authorList>
            <consortium name="EnsemblMetazoa"/>
        </authorList>
    </citation>
    <scope>IDENTIFICATION</scope>
</reference>
<dbReference type="PANTHER" id="PTHR15454">
    <property type="entry name" value="NISCHARIN RELATED"/>
    <property type="match status" value="1"/>
</dbReference>
<evidence type="ECO:0000256" key="5">
    <source>
        <dbReference type="ARBA" id="ARBA00022846"/>
    </source>
</evidence>
<evidence type="ECO:0000313" key="10">
    <source>
        <dbReference type="EMBL" id="ESN99853.1"/>
    </source>
</evidence>
<dbReference type="InterPro" id="IPR025875">
    <property type="entry name" value="Leu-rich_rpt_4"/>
</dbReference>
<dbReference type="Proteomes" id="UP000015101">
    <property type="component" value="Unassembled WGS sequence"/>
</dbReference>